<reference evidence="2" key="1">
    <citation type="submission" date="2020-08" db="EMBL/GenBank/DDBJ databases">
        <title>Multicomponent nature underlies the extraordinary mechanical properties of spider dragline silk.</title>
        <authorList>
            <person name="Kono N."/>
            <person name="Nakamura H."/>
            <person name="Mori M."/>
            <person name="Yoshida Y."/>
            <person name="Ohtoshi R."/>
            <person name="Malay A.D."/>
            <person name="Moran D.A.P."/>
            <person name="Tomita M."/>
            <person name="Numata K."/>
            <person name="Arakawa K."/>
        </authorList>
    </citation>
    <scope>NUCLEOTIDE SEQUENCE</scope>
</reference>
<organism evidence="2 3">
    <name type="scientific">Nephila pilipes</name>
    <name type="common">Giant wood spider</name>
    <name type="synonym">Nephila maculata</name>
    <dbReference type="NCBI Taxonomy" id="299642"/>
    <lineage>
        <taxon>Eukaryota</taxon>
        <taxon>Metazoa</taxon>
        <taxon>Ecdysozoa</taxon>
        <taxon>Arthropoda</taxon>
        <taxon>Chelicerata</taxon>
        <taxon>Arachnida</taxon>
        <taxon>Araneae</taxon>
        <taxon>Araneomorphae</taxon>
        <taxon>Entelegynae</taxon>
        <taxon>Araneoidea</taxon>
        <taxon>Nephilidae</taxon>
        <taxon>Nephila</taxon>
    </lineage>
</organism>
<dbReference type="AlphaFoldDB" id="A0A8X6NVI8"/>
<protein>
    <submittedName>
        <fullName evidence="2">Uncharacterized protein</fullName>
    </submittedName>
</protein>
<sequence length="110" mass="12141">MTLKRYWPKAPPLLKNEPTPKSKGSKGYHSASPLSSNSLAMGGLGKLLDKNGWEESTSISFHAPPPPGPLIARNVLLFDGLRADDLFCGTCQVLRFFSFNDRNKFPYSTL</sequence>
<accession>A0A8X6NVI8</accession>
<comment type="caution">
    <text evidence="2">The sequence shown here is derived from an EMBL/GenBank/DDBJ whole genome shotgun (WGS) entry which is preliminary data.</text>
</comment>
<evidence type="ECO:0000256" key="1">
    <source>
        <dbReference type="SAM" id="MobiDB-lite"/>
    </source>
</evidence>
<name>A0A8X6NVI8_NEPPI</name>
<evidence type="ECO:0000313" key="3">
    <source>
        <dbReference type="Proteomes" id="UP000887013"/>
    </source>
</evidence>
<dbReference type="Proteomes" id="UP000887013">
    <property type="component" value="Unassembled WGS sequence"/>
</dbReference>
<keyword evidence="3" id="KW-1185">Reference proteome</keyword>
<evidence type="ECO:0000313" key="2">
    <source>
        <dbReference type="EMBL" id="GFT37224.1"/>
    </source>
</evidence>
<gene>
    <name evidence="2" type="ORF">NPIL_245671</name>
</gene>
<feature type="region of interest" description="Disordered" evidence="1">
    <location>
        <begin position="1"/>
        <end position="38"/>
    </location>
</feature>
<proteinExistence type="predicted"/>
<dbReference type="EMBL" id="BMAW01014051">
    <property type="protein sequence ID" value="GFT37224.1"/>
    <property type="molecule type" value="Genomic_DNA"/>
</dbReference>